<dbReference type="GO" id="GO:0044781">
    <property type="term" value="P:bacterial-type flagellum organization"/>
    <property type="evidence" value="ECO:0007669"/>
    <property type="project" value="InterPro"/>
</dbReference>
<accession>A0A3B0TAD7</accession>
<dbReference type="Pfam" id="PF07309">
    <property type="entry name" value="FlaF"/>
    <property type="match status" value="1"/>
</dbReference>
<protein>
    <recommendedName>
        <fullName evidence="2">Flagellar protein FlaF</fullName>
    </recommendedName>
</protein>
<dbReference type="InterPro" id="IPR010845">
    <property type="entry name" value="FlaF"/>
</dbReference>
<organism evidence="1">
    <name type="scientific">hydrothermal vent metagenome</name>
    <dbReference type="NCBI Taxonomy" id="652676"/>
    <lineage>
        <taxon>unclassified sequences</taxon>
        <taxon>metagenomes</taxon>
        <taxon>ecological metagenomes</taxon>
    </lineage>
</organism>
<sequence length="128" mass="13787">MHSAAKAYNDVAQATLGPRELEASLLVKAAAKLQTVKDQWEHKSPALDEALHYNRKLWTIFATSVTNPDSPLPKPVRENIASLAVFIFNRTLEAETAPAPDKLSALIDINRQIAAGLRASTAASSPNG</sequence>
<reference evidence="1" key="1">
    <citation type="submission" date="2018-06" db="EMBL/GenBank/DDBJ databases">
        <authorList>
            <person name="Zhirakovskaya E."/>
        </authorList>
    </citation>
    <scope>NUCLEOTIDE SEQUENCE</scope>
</reference>
<dbReference type="NCBIfam" id="NF009435">
    <property type="entry name" value="PRK12794.1"/>
    <property type="match status" value="1"/>
</dbReference>
<gene>
    <name evidence="1" type="ORF">MNBD_ALPHA09-712</name>
</gene>
<evidence type="ECO:0000313" key="1">
    <source>
        <dbReference type="EMBL" id="VAW11462.1"/>
    </source>
</evidence>
<evidence type="ECO:0008006" key="2">
    <source>
        <dbReference type="Google" id="ProtNLM"/>
    </source>
</evidence>
<dbReference type="EMBL" id="UOEM01000031">
    <property type="protein sequence ID" value="VAW11462.1"/>
    <property type="molecule type" value="Genomic_DNA"/>
</dbReference>
<name>A0A3B0TAD7_9ZZZZ</name>
<dbReference type="AlphaFoldDB" id="A0A3B0TAD7"/>
<proteinExistence type="predicted"/>